<dbReference type="PANTHER" id="PTHR21015">
    <property type="entry name" value="UDP-N-ACETYLGLUCOSAMINE--N-ACETYLMURAMYL-(PENTAPEPTIDE) PYROPHOSPHORYL-UNDECAPRENOL N-ACETYLGLUCOSAMINE TRANSFERASE 1"/>
    <property type="match status" value="1"/>
</dbReference>
<protein>
    <submittedName>
        <fullName evidence="5">PGL/p-HBAD biosynthesis rhamnosyltransferase</fullName>
    </submittedName>
</protein>
<dbReference type="GO" id="GO:0008194">
    <property type="term" value="F:UDP-glycosyltransferase activity"/>
    <property type="evidence" value="ECO:0007669"/>
    <property type="project" value="InterPro"/>
</dbReference>
<dbReference type="InterPro" id="IPR010610">
    <property type="entry name" value="EryCIII-like_C"/>
</dbReference>
<dbReference type="InterPro" id="IPR002213">
    <property type="entry name" value="UDP_glucos_trans"/>
</dbReference>
<evidence type="ECO:0000313" key="6">
    <source>
        <dbReference type="Proteomes" id="UP000467236"/>
    </source>
</evidence>
<sequence length="467" mass="51421">MGTAPNAAEPSTRRRRILFIAEAVTLAHVVRPLVLARSLDPSRYEVHFACDPRYNKLLGTLPFPHHPIGTIPSERFLGNVAQGRFYTGRTLRRYVEEDSRVLAAVAPDLVVGDLRISLSVSARLAGIPYVAIANAYWSPYARRRFPLPDVLWTHLLGVQLVKLLYRLERPVFFAMQCVPLNRVRREHGLPSLGWNLCRIFTDGDHTLYADLPELVPTDNLPANHRYLGPVLWSPDVAPPAWWESLPTDRPIVYATLGSSGGRNLLQVVLTALAELPVTVIAATAGRSDLTNVPANAFVADYLPGEAAAARSAVVICNGGSMTTQQALVAGVPVIGIASNLDQHLNMEAIERAGAGVLLRTERLTSRRVAEAVQQALTGSQHRHAAGRLAEAFSRSLARFPQQVESGLRPLLETVPADRPAAVAARNRVARARQRPNRRLDTDAASRDRVIPRGERIPRWEQPNSPRR</sequence>
<evidence type="ECO:0000259" key="4">
    <source>
        <dbReference type="Pfam" id="PF06722"/>
    </source>
</evidence>
<dbReference type="SUPFAM" id="SSF53756">
    <property type="entry name" value="UDP-Glycosyltransferase/glycogen phosphorylase"/>
    <property type="match status" value="1"/>
</dbReference>
<name>A0A7I7MND6_9MYCO</name>
<dbReference type="OrthoDB" id="6620093at2"/>
<dbReference type="Pfam" id="PF06722">
    <property type="entry name" value="EryCIII-like_C"/>
    <property type="match status" value="1"/>
</dbReference>
<dbReference type="GO" id="GO:0016020">
    <property type="term" value="C:membrane"/>
    <property type="evidence" value="ECO:0007669"/>
    <property type="project" value="GOC"/>
</dbReference>
<evidence type="ECO:0000256" key="2">
    <source>
        <dbReference type="ARBA" id="ARBA00022679"/>
    </source>
</evidence>
<evidence type="ECO:0000313" key="5">
    <source>
        <dbReference type="EMBL" id="BBX72809.1"/>
    </source>
</evidence>
<keyword evidence="1" id="KW-0328">Glycosyltransferase</keyword>
<dbReference type="GO" id="GO:0009247">
    <property type="term" value="P:glycolipid biosynthetic process"/>
    <property type="evidence" value="ECO:0007669"/>
    <property type="project" value="UniProtKB-ARBA"/>
</dbReference>
<dbReference type="Proteomes" id="UP000467236">
    <property type="component" value="Chromosome"/>
</dbReference>
<keyword evidence="6" id="KW-1185">Reference proteome</keyword>
<reference evidence="5 6" key="1">
    <citation type="journal article" date="2019" name="Emerg. Microbes Infect.">
        <title>Comprehensive subspecies identification of 175 nontuberculous mycobacteria species based on 7547 genomic profiles.</title>
        <authorList>
            <person name="Matsumoto Y."/>
            <person name="Kinjo T."/>
            <person name="Motooka D."/>
            <person name="Nabeya D."/>
            <person name="Jung N."/>
            <person name="Uechi K."/>
            <person name="Horii T."/>
            <person name="Iida T."/>
            <person name="Fujita J."/>
            <person name="Nakamura S."/>
        </authorList>
    </citation>
    <scope>NUCLEOTIDE SEQUENCE [LARGE SCALE GENOMIC DNA]</scope>
    <source>
        <strain evidence="5 6">JCM 14233</strain>
    </source>
</reference>
<accession>A0A7I7MND6</accession>
<feature type="compositionally biased region" description="Basic residues" evidence="3">
    <location>
        <begin position="427"/>
        <end position="436"/>
    </location>
</feature>
<dbReference type="GO" id="GO:0016758">
    <property type="term" value="F:hexosyltransferase activity"/>
    <property type="evidence" value="ECO:0007669"/>
    <property type="project" value="UniProtKB-ARBA"/>
</dbReference>
<organism evidence="5 6">
    <name type="scientific">Mycobacterium shinjukuense</name>
    <dbReference type="NCBI Taxonomy" id="398694"/>
    <lineage>
        <taxon>Bacteria</taxon>
        <taxon>Bacillati</taxon>
        <taxon>Actinomycetota</taxon>
        <taxon>Actinomycetes</taxon>
        <taxon>Mycobacteriales</taxon>
        <taxon>Mycobacteriaceae</taxon>
        <taxon>Mycobacterium</taxon>
    </lineage>
</organism>
<feature type="region of interest" description="Disordered" evidence="3">
    <location>
        <begin position="422"/>
        <end position="467"/>
    </location>
</feature>
<dbReference type="EMBL" id="AP022575">
    <property type="protein sequence ID" value="BBX72809.1"/>
    <property type="molecule type" value="Genomic_DNA"/>
</dbReference>
<feature type="compositionally biased region" description="Basic and acidic residues" evidence="3">
    <location>
        <begin position="437"/>
        <end position="458"/>
    </location>
</feature>
<evidence type="ECO:0000256" key="3">
    <source>
        <dbReference type="SAM" id="MobiDB-lite"/>
    </source>
</evidence>
<proteinExistence type="predicted"/>
<evidence type="ECO:0000256" key="1">
    <source>
        <dbReference type="ARBA" id="ARBA00022676"/>
    </source>
</evidence>
<dbReference type="CDD" id="cd03784">
    <property type="entry name" value="GT1_Gtf-like"/>
    <property type="match status" value="1"/>
</dbReference>
<gene>
    <name evidence="5" type="ORF">MSHI_07150</name>
</gene>
<dbReference type="AlphaFoldDB" id="A0A7I7MND6"/>
<dbReference type="KEGG" id="mshj:MSHI_07150"/>
<dbReference type="PANTHER" id="PTHR21015:SF22">
    <property type="entry name" value="GLYCOSYLTRANSFERASE"/>
    <property type="match status" value="1"/>
</dbReference>
<dbReference type="FunFam" id="3.40.50.2000:FF:000072">
    <property type="entry name" value="Glycosyl transferase"/>
    <property type="match status" value="1"/>
</dbReference>
<feature type="domain" description="Erythromycin biosynthesis protein CIII-like C-terminal" evidence="4">
    <location>
        <begin position="268"/>
        <end position="391"/>
    </location>
</feature>
<keyword evidence="2 5" id="KW-0808">Transferase</keyword>
<dbReference type="Gene3D" id="3.40.50.2000">
    <property type="entry name" value="Glycogen Phosphorylase B"/>
    <property type="match status" value="2"/>
</dbReference>